<comment type="caution">
    <text evidence="8">The sequence shown here is derived from an EMBL/GenBank/DDBJ whole genome shotgun (WGS) entry which is preliminary data.</text>
</comment>
<dbReference type="GO" id="GO:1901002">
    <property type="term" value="P:positive regulation of response to salt stress"/>
    <property type="evidence" value="ECO:0007669"/>
    <property type="project" value="UniProtKB-ARBA"/>
</dbReference>
<dbReference type="AlphaFoldDB" id="A0A2P7YMY8"/>
<dbReference type="GO" id="GO:0000981">
    <property type="term" value="F:DNA-binding transcription factor activity, RNA polymerase II-specific"/>
    <property type="evidence" value="ECO:0007669"/>
    <property type="project" value="TreeGrafter"/>
</dbReference>
<dbReference type="Pfam" id="PF00249">
    <property type="entry name" value="Myb_DNA-binding"/>
    <property type="match status" value="2"/>
</dbReference>
<evidence type="ECO:0000256" key="1">
    <source>
        <dbReference type="ARBA" id="ARBA00004123"/>
    </source>
</evidence>
<dbReference type="STRING" id="40998.A0A2P7YMY8"/>
<evidence type="ECO:0000256" key="2">
    <source>
        <dbReference type="ARBA" id="ARBA00022737"/>
    </source>
</evidence>
<feature type="region of interest" description="Disordered" evidence="5">
    <location>
        <begin position="95"/>
        <end position="128"/>
    </location>
</feature>
<sequence length="397" mass="44996">MPAHKRGPWSQAEDQFLLSLVHTQGAHNWVRISSMIQTRSPKQCRERYHQNLKPNLNHDPITPEEGAMIEQMVAEMGKRWAEIARRLHGRSDNAVKNWWNGGQNRRRRNAQRRAEMEARQQGQMPGGNPMMGQGMPDQSMYYNGGLQGRTYYEQSLPAIYQQQAHIPPSIMVPHISAAPMSRQGTRFETPLPSPSAYSQLSNEAPSMISDSSASSARSPYPINSPVDLPPLSHQKTPGLHHHRLGVPGGYTPTEEDYNMPTQIHLGHDGQQKRPQMLQEAFSPYPMQGYRNSNEFAAPQLQYGQHQSPLPHIYAQLDQQHHQQHTPTSMPYHNQPMSATVSHHQLQLPSFGEMKPQHGNDMRSPLASIDPSLEHKAPERDQSESPKERMRLSSMINA</sequence>
<gene>
    <name evidence="8" type="ORF">B9Z65_2073</name>
    <name evidence="9" type="ORF">C1H76_6720</name>
</gene>
<dbReference type="GO" id="GO:0050891">
    <property type="term" value="P:multicellular organismal-level water homeostasis"/>
    <property type="evidence" value="ECO:0007669"/>
    <property type="project" value="UniProtKB-ARBA"/>
</dbReference>
<evidence type="ECO:0000259" key="7">
    <source>
        <dbReference type="PROSITE" id="PS51294"/>
    </source>
</evidence>
<evidence type="ECO:0000313" key="10">
    <source>
        <dbReference type="Proteomes" id="UP000243723"/>
    </source>
</evidence>
<dbReference type="EMBL" id="NHZQ01000412">
    <property type="protein sequence ID" value="PSK37331.1"/>
    <property type="molecule type" value="Genomic_DNA"/>
</dbReference>
<dbReference type="InterPro" id="IPR009057">
    <property type="entry name" value="Homeodomain-like_sf"/>
</dbReference>
<feature type="region of interest" description="Disordered" evidence="5">
    <location>
        <begin position="319"/>
        <end position="397"/>
    </location>
</feature>
<dbReference type="Proteomes" id="UP000243723">
    <property type="component" value="Unassembled WGS sequence"/>
</dbReference>
<evidence type="ECO:0000256" key="5">
    <source>
        <dbReference type="SAM" id="MobiDB-lite"/>
    </source>
</evidence>
<name>A0A2P7YMY8_9PEZI</name>
<dbReference type="InterPro" id="IPR050560">
    <property type="entry name" value="MYB_TF"/>
</dbReference>
<evidence type="ECO:0000256" key="3">
    <source>
        <dbReference type="ARBA" id="ARBA00023125"/>
    </source>
</evidence>
<keyword evidence="10" id="KW-1185">Reference proteome</keyword>
<dbReference type="GO" id="GO:0032875">
    <property type="term" value="P:regulation of DNA endoreduplication"/>
    <property type="evidence" value="ECO:0007669"/>
    <property type="project" value="UniProtKB-ARBA"/>
</dbReference>
<accession>A0A2P7YMY8</accession>
<evidence type="ECO:0000313" key="8">
    <source>
        <dbReference type="EMBL" id="PSK37331.1"/>
    </source>
</evidence>
<reference evidence="8 10" key="1">
    <citation type="submission" date="2017-05" db="EMBL/GenBank/DDBJ databases">
        <title>Draft genome sequence of Elsinoe australis.</title>
        <authorList>
            <person name="Cheng Q."/>
        </authorList>
    </citation>
    <scope>NUCLEOTIDE SEQUENCE [LARGE SCALE GENOMIC DNA]</scope>
    <source>
        <strain evidence="8 10">NL1</strain>
    </source>
</reference>
<evidence type="ECO:0000313" key="9">
    <source>
        <dbReference type="EMBL" id="TKX21179.1"/>
    </source>
</evidence>
<protein>
    <submittedName>
        <fullName evidence="9">Myb-like DNA-binding domain-containing protein 7</fullName>
    </submittedName>
    <submittedName>
        <fullName evidence="8">Pre-mRNA-splicing factor cef1</fullName>
    </submittedName>
</protein>
<feature type="domain" description="Myb-like" evidence="6">
    <location>
        <begin position="1"/>
        <end position="52"/>
    </location>
</feature>
<dbReference type="Gene3D" id="1.10.10.60">
    <property type="entry name" value="Homeodomain-like"/>
    <property type="match status" value="2"/>
</dbReference>
<dbReference type="EMBL" id="PTQR01000082">
    <property type="protein sequence ID" value="TKX21179.1"/>
    <property type="molecule type" value="Genomic_DNA"/>
</dbReference>
<feature type="region of interest" description="Disordered" evidence="5">
    <location>
        <begin position="181"/>
        <end position="224"/>
    </location>
</feature>
<organism evidence="8 10">
    <name type="scientific">Elsinoe australis</name>
    <dbReference type="NCBI Taxonomy" id="40998"/>
    <lineage>
        <taxon>Eukaryota</taxon>
        <taxon>Fungi</taxon>
        <taxon>Dikarya</taxon>
        <taxon>Ascomycota</taxon>
        <taxon>Pezizomycotina</taxon>
        <taxon>Dothideomycetes</taxon>
        <taxon>Dothideomycetidae</taxon>
        <taxon>Myriangiales</taxon>
        <taxon>Elsinoaceae</taxon>
        <taxon>Elsinoe</taxon>
    </lineage>
</organism>
<dbReference type="PROSITE" id="PS51294">
    <property type="entry name" value="HTH_MYB"/>
    <property type="match status" value="2"/>
</dbReference>
<evidence type="ECO:0000259" key="6">
    <source>
        <dbReference type="PROSITE" id="PS50090"/>
    </source>
</evidence>
<dbReference type="GO" id="GO:2000037">
    <property type="term" value="P:regulation of stomatal complex patterning"/>
    <property type="evidence" value="ECO:0007669"/>
    <property type="project" value="UniProtKB-ARBA"/>
</dbReference>
<feature type="domain" description="HTH myb-type" evidence="7">
    <location>
        <begin position="57"/>
        <end position="107"/>
    </location>
</feature>
<keyword evidence="4" id="KW-0539">Nucleus</keyword>
<reference evidence="9 11" key="2">
    <citation type="submission" date="2018-02" db="EMBL/GenBank/DDBJ databases">
        <title>Draft genome sequences of Elsinoe sp., causing black scab on jojoba.</title>
        <authorList>
            <person name="Stodart B."/>
            <person name="Jeffress S."/>
            <person name="Ash G."/>
            <person name="Arun Chinnappa K."/>
        </authorList>
    </citation>
    <scope>NUCLEOTIDE SEQUENCE [LARGE SCALE GENOMIC DNA]</scope>
    <source>
        <strain evidence="9 11">Hillstone_2</strain>
    </source>
</reference>
<dbReference type="GO" id="GO:1902806">
    <property type="term" value="P:regulation of cell cycle G1/S phase transition"/>
    <property type="evidence" value="ECO:0007669"/>
    <property type="project" value="UniProtKB-ARBA"/>
</dbReference>
<dbReference type="GO" id="GO:0045944">
    <property type="term" value="P:positive regulation of transcription by RNA polymerase II"/>
    <property type="evidence" value="ECO:0007669"/>
    <property type="project" value="TreeGrafter"/>
</dbReference>
<dbReference type="GO" id="GO:0000978">
    <property type="term" value="F:RNA polymerase II cis-regulatory region sequence-specific DNA binding"/>
    <property type="evidence" value="ECO:0007669"/>
    <property type="project" value="TreeGrafter"/>
</dbReference>
<dbReference type="CDD" id="cd00167">
    <property type="entry name" value="SANT"/>
    <property type="match status" value="2"/>
</dbReference>
<feature type="compositionally biased region" description="Low complexity" evidence="5">
    <location>
        <begin position="119"/>
        <end position="128"/>
    </location>
</feature>
<dbReference type="PROSITE" id="PS50090">
    <property type="entry name" value="MYB_LIKE"/>
    <property type="match status" value="2"/>
</dbReference>
<evidence type="ECO:0000256" key="4">
    <source>
        <dbReference type="ARBA" id="ARBA00023242"/>
    </source>
</evidence>
<dbReference type="PANTHER" id="PTHR45614">
    <property type="entry name" value="MYB PROTEIN-RELATED"/>
    <property type="match status" value="1"/>
</dbReference>
<dbReference type="SUPFAM" id="SSF46689">
    <property type="entry name" value="Homeodomain-like"/>
    <property type="match status" value="1"/>
</dbReference>
<comment type="subcellular location">
    <subcellularLocation>
        <location evidence="1">Nucleus</location>
    </subcellularLocation>
</comment>
<feature type="compositionally biased region" description="Basic and acidic residues" evidence="5">
    <location>
        <begin position="371"/>
        <end position="390"/>
    </location>
</feature>
<feature type="compositionally biased region" description="Polar residues" evidence="5">
    <location>
        <begin position="324"/>
        <end position="347"/>
    </location>
</feature>
<dbReference type="SMART" id="SM00717">
    <property type="entry name" value="SANT"/>
    <property type="match status" value="2"/>
</dbReference>
<dbReference type="GO" id="GO:0005634">
    <property type="term" value="C:nucleus"/>
    <property type="evidence" value="ECO:0007669"/>
    <property type="project" value="UniProtKB-SubCell"/>
</dbReference>
<dbReference type="GO" id="GO:1902584">
    <property type="term" value="P:positive regulation of response to water deprivation"/>
    <property type="evidence" value="ECO:0007669"/>
    <property type="project" value="UniProtKB-ARBA"/>
</dbReference>
<dbReference type="GO" id="GO:0033993">
    <property type="term" value="P:response to lipid"/>
    <property type="evidence" value="ECO:0007669"/>
    <property type="project" value="UniProtKB-ARBA"/>
</dbReference>
<evidence type="ECO:0000313" key="11">
    <source>
        <dbReference type="Proteomes" id="UP000308133"/>
    </source>
</evidence>
<dbReference type="FunFam" id="1.10.10.60:FF:000355">
    <property type="entry name" value="Transcription factor MYB124"/>
    <property type="match status" value="1"/>
</dbReference>
<dbReference type="Proteomes" id="UP000308133">
    <property type="component" value="Unassembled WGS sequence"/>
</dbReference>
<dbReference type="GO" id="GO:0000278">
    <property type="term" value="P:mitotic cell cycle"/>
    <property type="evidence" value="ECO:0007669"/>
    <property type="project" value="TreeGrafter"/>
</dbReference>
<dbReference type="PANTHER" id="PTHR45614:SF25">
    <property type="entry name" value="MYB PROTEIN"/>
    <property type="match status" value="1"/>
</dbReference>
<dbReference type="InterPro" id="IPR017930">
    <property type="entry name" value="Myb_dom"/>
</dbReference>
<keyword evidence="2" id="KW-0677">Repeat</keyword>
<dbReference type="OrthoDB" id="2143914at2759"/>
<feature type="domain" description="HTH myb-type" evidence="7">
    <location>
        <begin position="1"/>
        <end position="56"/>
    </location>
</feature>
<feature type="compositionally biased region" description="Low complexity" evidence="5">
    <location>
        <begin position="204"/>
        <end position="221"/>
    </location>
</feature>
<feature type="domain" description="Myb-like" evidence="6">
    <location>
        <begin position="53"/>
        <end position="100"/>
    </location>
</feature>
<keyword evidence="3 9" id="KW-0238">DNA-binding</keyword>
<proteinExistence type="predicted"/>
<dbReference type="InterPro" id="IPR001005">
    <property type="entry name" value="SANT/Myb"/>
</dbReference>